<comment type="similarity">
    <text evidence="6">Belongs to the methyltransferase superfamily. RNA methyltransferase RsmG family.</text>
</comment>
<dbReference type="InterPro" id="IPR029063">
    <property type="entry name" value="SAM-dependent_MTases_sf"/>
</dbReference>
<dbReference type="GO" id="GO:0032259">
    <property type="term" value="P:methylation"/>
    <property type="evidence" value="ECO:0007669"/>
    <property type="project" value="UniProtKB-KW"/>
</dbReference>
<sequence length="204" mass="22524">MFHVKLPEAGTLDVPRETEARLRAYLALLQSWNARINLVAQAPEEQLWRRHILDSWQLLPLLPDGVLADLGSGGGLPGIVIAIGREQETHLVESDRRKSAFLIEASRALGLRHVTVHPARIEAARLPAIQVVTARALAPLKLLVPQAARFLAPDGIAVFPKGRSVDAELTEVAPHWFMQVERFQSRTDDQATILRLSEIRPAGA</sequence>
<evidence type="ECO:0000256" key="5">
    <source>
        <dbReference type="ARBA" id="ARBA00022691"/>
    </source>
</evidence>
<evidence type="ECO:0000256" key="6">
    <source>
        <dbReference type="HAMAP-Rule" id="MF_00074"/>
    </source>
</evidence>
<dbReference type="PIRSF" id="PIRSF003078">
    <property type="entry name" value="GidB"/>
    <property type="match status" value="1"/>
</dbReference>
<accession>A0ABS5Q909</accession>
<comment type="subcellular location">
    <subcellularLocation>
        <location evidence="6">Cytoplasm</location>
    </subcellularLocation>
</comment>
<dbReference type="NCBIfam" id="TIGR00138">
    <property type="entry name" value="rsmG_gidB"/>
    <property type="match status" value="1"/>
</dbReference>
<comment type="caution">
    <text evidence="6">Lacks conserved residue(s) required for the propagation of feature annotation.</text>
</comment>
<protein>
    <recommendedName>
        <fullName evidence="6">Ribosomal RNA small subunit methyltransferase G</fullName>
        <ecNumber evidence="6">2.1.1.170</ecNumber>
    </recommendedName>
    <alternativeName>
        <fullName evidence="6">16S rRNA 7-methylguanosine methyltransferase</fullName>
        <shortName evidence="6">16S rRNA m7G methyltransferase</shortName>
    </alternativeName>
</protein>
<dbReference type="EMBL" id="JAHCDA010000001">
    <property type="protein sequence ID" value="MBS7810186.1"/>
    <property type="molecule type" value="Genomic_DNA"/>
</dbReference>
<comment type="caution">
    <text evidence="7">The sequence shown here is derived from an EMBL/GenBank/DDBJ whole genome shotgun (WGS) entry which is preliminary data.</text>
</comment>
<dbReference type="Pfam" id="PF02527">
    <property type="entry name" value="GidB"/>
    <property type="match status" value="1"/>
</dbReference>
<name>A0ABS5Q909_9PROT</name>
<dbReference type="EC" id="2.1.1.170" evidence="6"/>
<comment type="catalytic activity">
    <reaction evidence="6">
        <text>guanosine(527) in 16S rRNA + S-adenosyl-L-methionine = N(7)-methylguanosine(527) in 16S rRNA + S-adenosyl-L-homocysteine</text>
        <dbReference type="Rhea" id="RHEA:42732"/>
        <dbReference type="Rhea" id="RHEA-COMP:10209"/>
        <dbReference type="Rhea" id="RHEA-COMP:10210"/>
        <dbReference type="ChEBI" id="CHEBI:57856"/>
        <dbReference type="ChEBI" id="CHEBI:59789"/>
        <dbReference type="ChEBI" id="CHEBI:74269"/>
        <dbReference type="ChEBI" id="CHEBI:74480"/>
        <dbReference type="EC" id="2.1.1.170"/>
    </reaction>
</comment>
<dbReference type="PANTHER" id="PTHR31760">
    <property type="entry name" value="S-ADENOSYL-L-METHIONINE-DEPENDENT METHYLTRANSFERASES SUPERFAMILY PROTEIN"/>
    <property type="match status" value="1"/>
</dbReference>
<feature type="binding site" evidence="6">
    <location>
        <position position="76"/>
    </location>
    <ligand>
        <name>S-adenosyl-L-methionine</name>
        <dbReference type="ChEBI" id="CHEBI:59789"/>
    </ligand>
</feature>
<dbReference type="GO" id="GO:0008168">
    <property type="term" value="F:methyltransferase activity"/>
    <property type="evidence" value="ECO:0007669"/>
    <property type="project" value="UniProtKB-KW"/>
</dbReference>
<dbReference type="PANTHER" id="PTHR31760:SF0">
    <property type="entry name" value="S-ADENOSYL-L-METHIONINE-DEPENDENT METHYLTRANSFERASES SUPERFAMILY PROTEIN"/>
    <property type="match status" value="1"/>
</dbReference>
<keyword evidence="8" id="KW-1185">Reference proteome</keyword>
<comment type="function">
    <text evidence="6">Specifically methylates the N7 position of guanine in position 527 of 16S rRNA.</text>
</comment>
<keyword evidence="5 6" id="KW-0949">S-adenosyl-L-methionine</keyword>
<feature type="binding site" evidence="6">
    <location>
        <position position="71"/>
    </location>
    <ligand>
        <name>S-adenosyl-L-methionine</name>
        <dbReference type="ChEBI" id="CHEBI:59789"/>
    </ligand>
</feature>
<dbReference type="HAMAP" id="MF_00074">
    <property type="entry name" value="16SrRNA_methyltr_G"/>
    <property type="match status" value="1"/>
</dbReference>
<dbReference type="Proteomes" id="UP000766336">
    <property type="component" value="Unassembled WGS sequence"/>
</dbReference>
<keyword evidence="4 6" id="KW-0808">Transferase</keyword>
<feature type="binding site" evidence="6">
    <location>
        <position position="135"/>
    </location>
    <ligand>
        <name>S-adenosyl-L-methionine</name>
        <dbReference type="ChEBI" id="CHEBI:59789"/>
    </ligand>
</feature>
<evidence type="ECO:0000313" key="8">
    <source>
        <dbReference type="Proteomes" id="UP000766336"/>
    </source>
</evidence>
<gene>
    <name evidence="6 7" type="primary">rsmG</name>
    <name evidence="7" type="ORF">KHU32_04500</name>
</gene>
<evidence type="ECO:0000256" key="2">
    <source>
        <dbReference type="ARBA" id="ARBA00022552"/>
    </source>
</evidence>
<reference evidence="7 8" key="1">
    <citation type="submission" date="2021-05" db="EMBL/GenBank/DDBJ databases">
        <title>Roseococcus sp. XZZS9, whole genome shotgun sequencing project.</title>
        <authorList>
            <person name="Zhao G."/>
            <person name="Shen L."/>
        </authorList>
    </citation>
    <scope>NUCLEOTIDE SEQUENCE [LARGE SCALE GENOMIC DNA]</scope>
    <source>
        <strain evidence="7 8">XZZS9</strain>
    </source>
</reference>
<evidence type="ECO:0000256" key="1">
    <source>
        <dbReference type="ARBA" id="ARBA00022490"/>
    </source>
</evidence>
<keyword evidence="2 6" id="KW-0698">rRNA processing</keyword>
<dbReference type="Gene3D" id="3.40.50.150">
    <property type="entry name" value="Vaccinia Virus protein VP39"/>
    <property type="match status" value="1"/>
</dbReference>
<keyword evidence="1 6" id="KW-0963">Cytoplasm</keyword>
<evidence type="ECO:0000313" key="7">
    <source>
        <dbReference type="EMBL" id="MBS7810186.1"/>
    </source>
</evidence>
<dbReference type="SUPFAM" id="SSF53335">
    <property type="entry name" value="S-adenosyl-L-methionine-dependent methyltransferases"/>
    <property type="match status" value="1"/>
</dbReference>
<evidence type="ECO:0000256" key="3">
    <source>
        <dbReference type="ARBA" id="ARBA00022603"/>
    </source>
</evidence>
<evidence type="ECO:0000256" key="4">
    <source>
        <dbReference type="ARBA" id="ARBA00022679"/>
    </source>
</evidence>
<dbReference type="InterPro" id="IPR003682">
    <property type="entry name" value="rRNA_ssu_MeTfrase_G"/>
</dbReference>
<organism evidence="7 8">
    <name type="scientific">Roseococcus pinisoli</name>
    <dbReference type="NCBI Taxonomy" id="2835040"/>
    <lineage>
        <taxon>Bacteria</taxon>
        <taxon>Pseudomonadati</taxon>
        <taxon>Pseudomonadota</taxon>
        <taxon>Alphaproteobacteria</taxon>
        <taxon>Acetobacterales</taxon>
        <taxon>Roseomonadaceae</taxon>
        <taxon>Roseococcus</taxon>
    </lineage>
</organism>
<keyword evidence="3 6" id="KW-0489">Methyltransferase</keyword>
<feature type="binding site" evidence="6">
    <location>
        <begin position="121"/>
        <end position="122"/>
    </location>
    <ligand>
        <name>S-adenosyl-L-methionine</name>
        <dbReference type="ChEBI" id="CHEBI:59789"/>
    </ligand>
</feature>
<proteinExistence type="inferred from homology"/>